<reference evidence="3" key="1">
    <citation type="journal article" date="2015" name="Proc. Natl. Acad. Sci. U.S.A.">
        <title>Genome sequencing of adzuki bean (Vigna angularis) provides insight into high starch and low fat accumulation and domestication.</title>
        <authorList>
            <person name="Yang K."/>
            <person name="Tian Z."/>
            <person name="Chen C."/>
            <person name="Luo L."/>
            <person name="Zhao B."/>
            <person name="Wang Z."/>
            <person name="Yu L."/>
            <person name="Li Y."/>
            <person name="Sun Y."/>
            <person name="Li W."/>
            <person name="Chen Y."/>
            <person name="Li Y."/>
            <person name="Zhang Y."/>
            <person name="Ai D."/>
            <person name="Zhao J."/>
            <person name="Shang C."/>
            <person name="Ma Y."/>
            <person name="Wu B."/>
            <person name="Wang M."/>
            <person name="Gao L."/>
            <person name="Sun D."/>
            <person name="Zhang P."/>
            <person name="Guo F."/>
            <person name="Wang W."/>
            <person name="Li Y."/>
            <person name="Wang J."/>
            <person name="Varshney R.K."/>
            <person name="Wang J."/>
            <person name="Ling H.Q."/>
            <person name="Wan P."/>
        </authorList>
    </citation>
    <scope>NUCLEOTIDE SEQUENCE</scope>
    <source>
        <strain evidence="3">cv. Jingnong 6</strain>
    </source>
</reference>
<evidence type="ECO:0000256" key="1">
    <source>
        <dbReference type="SAM" id="MobiDB-lite"/>
    </source>
</evidence>
<feature type="region of interest" description="Disordered" evidence="1">
    <location>
        <begin position="20"/>
        <end position="116"/>
    </location>
</feature>
<name>A0A0L9U1Q5_PHAAN</name>
<dbReference type="EMBL" id="CM003373">
    <property type="protein sequence ID" value="KOM36753.1"/>
    <property type="molecule type" value="Genomic_DNA"/>
</dbReference>
<organism evidence="2 3">
    <name type="scientific">Phaseolus angularis</name>
    <name type="common">Azuki bean</name>
    <name type="synonym">Vigna angularis</name>
    <dbReference type="NCBI Taxonomy" id="3914"/>
    <lineage>
        <taxon>Eukaryota</taxon>
        <taxon>Viridiplantae</taxon>
        <taxon>Streptophyta</taxon>
        <taxon>Embryophyta</taxon>
        <taxon>Tracheophyta</taxon>
        <taxon>Spermatophyta</taxon>
        <taxon>Magnoliopsida</taxon>
        <taxon>eudicotyledons</taxon>
        <taxon>Gunneridae</taxon>
        <taxon>Pentapetalae</taxon>
        <taxon>rosids</taxon>
        <taxon>fabids</taxon>
        <taxon>Fabales</taxon>
        <taxon>Fabaceae</taxon>
        <taxon>Papilionoideae</taxon>
        <taxon>50 kb inversion clade</taxon>
        <taxon>NPAAA clade</taxon>
        <taxon>indigoferoid/millettioid clade</taxon>
        <taxon>Phaseoleae</taxon>
        <taxon>Vigna</taxon>
    </lineage>
</organism>
<accession>A0A0L9U1Q5</accession>
<protein>
    <submittedName>
        <fullName evidence="2">Uncharacterized protein</fullName>
    </submittedName>
</protein>
<evidence type="ECO:0000313" key="2">
    <source>
        <dbReference type="EMBL" id="KOM36753.1"/>
    </source>
</evidence>
<feature type="compositionally biased region" description="Basic and acidic residues" evidence="1">
    <location>
        <begin position="25"/>
        <end position="52"/>
    </location>
</feature>
<evidence type="ECO:0000313" key="3">
    <source>
        <dbReference type="Proteomes" id="UP000053144"/>
    </source>
</evidence>
<proteinExistence type="predicted"/>
<gene>
    <name evidence="2" type="ORF">LR48_Vigan03g013400</name>
</gene>
<sequence length="116" mass="12740">METKSENRIRKSLQSIKVEWQAAPDGKRQAALDDEWRVRNGEREAAPDDKRQVSARPATPPLARDLDLDLDRPPLALHSRGDAVAGEVEAALDGGEAKGGVEKEEESFARGGRRRG</sequence>
<dbReference type="Proteomes" id="UP000053144">
    <property type="component" value="Chromosome 3"/>
</dbReference>
<feature type="compositionally biased region" description="Basic and acidic residues" evidence="1">
    <location>
        <begin position="95"/>
        <end position="108"/>
    </location>
</feature>
<dbReference type="AlphaFoldDB" id="A0A0L9U1Q5"/>
<dbReference type="Gramene" id="KOM36753">
    <property type="protein sequence ID" value="KOM36753"/>
    <property type="gene ID" value="LR48_Vigan03g013400"/>
</dbReference>